<dbReference type="EMBL" id="AP014633">
    <property type="protein sequence ID" value="BAP57065.1"/>
    <property type="molecule type" value="Genomic_DNA"/>
</dbReference>
<reference evidence="2" key="1">
    <citation type="journal article" date="2014" name="ISME J.">
        <title>Ecophysiology of Thioploca ingrica as revealed by the complete genome sequence supplemented with proteomic evidence.</title>
        <authorList>
            <person name="Kojima H."/>
            <person name="Ogura Y."/>
            <person name="Yamamoto N."/>
            <person name="Togashi T."/>
            <person name="Mori H."/>
            <person name="Watanabe T."/>
            <person name="Nemoto F."/>
            <person name="Kurokawa K."/>
            <person name="Hayashi T."/>
            <person name="Fukui M."/>
        </authorList>
    </citation>
    <scope>NUCLEOTIDE SEQUENCE [LARGE SCALE GENOMIC DNA]</scope>
</reference>
<accession>A0A090ANQ5</accession>
<dbReference type="KEGG" id="tig:THII_2768"/>
<evidence type="ECO:0000313" key="3">
    <source>
        <dbReference type="Proteomes" id="UP000031623"/>
    </source>
</evidence>
<dbReference type="HOGENOM" id="CLU_1124124_0_0_6"/>
<dbReference type="OrthoDB" id="8708240at2"/>
<keyword evidence="1" id="KW-1133">Transmembrane helix</keyword>
<dbReference type="AlphaFoldDB" id="A0A090ANQ5"/>
<gene>
    <name evidence="2" type="ORF">THII_2768</name>
</gene>
<dbReference type="STRING" id="40754.THII_2768"/>
<sequence>MNEQQRSLHCIPKSLIVLLVTLLGLQIALHYQLPPPRLQVQKLTPPPRIELLRVFSLGDPIMGAKILMLWLQAFDNQSGQFLSYKQLNYTALQQWMEQILLLDPQSQYPLLAASHLYSTVKEPQKQKQMLEFVYNQFFVDPSHRWPWLAHAIIVAKHRLRDLPLALKYAQAIATHTTDDMPGWAQEMQIFILEDMGELEQARLVIGGMLASGKVTDLNEIRFLNDKLRHLEEKSKEYTNHSELKQSQ</sequence>
<keyword evidence="1" id="KW-0812">Transmembrane</keyword>
<evidence type="ECO:0000256" key="1">
    <source>
        <dbReference type="SAM" id="Phobius"/>
    </source>
</evidence>
<protein>
    <submittedName>
        <fullName evidence="2">Uncharacterized protein</fullName>
    </submittedName>
</protein>
<proteinExistence type="predicted"/>
<evidence type="ECO:0000313" key="2">
    <source>
        <dbReference type="EMBL" id="BAP57065.1"/>
    </source>
</evidence>
<keyword evidence="1" id="KW-0472">Membrane</keyword>
<dbReference type="Proteomes" id="UP000031623">
    <property type="component" value="Chromosome"/>
</dbReference>
<name>A0A090ANQ5_9GAMM</name>
<organism evidence="2 3">
    <name type="scientific">Thioploca ingrica</name>
    <dbReference type="NCBI Taxonomy" id="40754"/>
    <lineage>
        <taxon>Bacteria</taxon>
        <taxon>Pseudomonadati</taxon>
        <taxon>Pseudomonadota</taxon>
        <taxon>Gammaproteobacteria</taxon>
        <taxon>Thiotrichales</taxon>
        <taxon>Thiotrichaceae</taxon>
        <taxon>Thioploca</taxon>
    </lineage>
</organism>
<keyword evidence="3" id="KW-1185">Reference proteome</keyword>
<feature type="transmembrane region" description="Helical" evidence="1">
    <location>
        <begin position="12"/>
        <end position="31"/>
    </location>
</feature>